<sequence>MLREQEELLILEKERNLALEESLAKEKNKVEKLAMDLSLANDSNVRMSKDHAMTNDSLVSLKNAHSKLQERHSRLEDIYKNLEVNYSTLWEKTKSNFKATLDSNASTSKGCLKYHNHDINDCVTNLAKLEEAIKAKDAQIYKLNMLVGKRNLKPKSDFESHQAYNTAQKFPSIYDGLGYTRGNNANGYKIVNGKSIPLWKKGANLGDLMTMAHHGTKMSVD</sequence>
<proteinExistence type="predicted"/>
<organism evidence="2 3">
    <name type="scientific">Panicum virgatum</name>
    <name type="common">Blackwell switchgrass</name>
    <dbReference type="NCBI Taxonomy" id="38727"/>
    <lineage>
        <taxon>Eukaryota</taxon>
        <taxon>Viridiplantae</taxon>
        <taxon>Streptophyta</taxon>
        <taxon>Embryophyta</taxon>
        <taxon>Tracheophyta</taxon>
        <taxon>Spermatophyta</taxon>
        <taxon>Magnoliopsida</taxon>
        <taxon>Liliopsida</taxon>
        <taxon>Poales</taxon>
        <taxon>Poaceae</taxon>
        <taxon>PACMAD clade</taxon>
        <taxon>Panicoideae</taxon>
        <taxon>Panicodae</taxon>
        <taxon>Paniceae</taxon>
        <taxon>Panicinae</taxon>
        <taxon>Panicum</taxon>
        <taxon>Panicum sect. Hiantes</taxon>
    </lineage>
</organism>
<reference evidence="2" key="1">
    <citation type="submission" date="2020-05" db="EMBL/GenBank/DDBJ databases">
        <title>WGS assembly of Panicum virgatum.</title>
        <authorList>
            <person name="Lovell J.T."/>
            <person name="Jenkins J."/>
            <person name="Shu S."/>
            <person name="Juenger T.E."/>
            <person name="Schmutz J."/>
        </authorList>
    </citation>
    <scope>NUCLEOTIDE SEQUENCE</scope>
    <source>
        <strain evidence="2">AP13</strain>
    </source>
</reference>
<keyword evidence="1" id="KW-0175">Coiled coil</keyword>
<name>A0A8T0MMT4_PANVG</name>
<feature type="coiled-coil region" evidence="1">
    <location>
        <begin position="1"/>
        <end position="85"/>
    </location>
</feature>
<dbReference type="EMBL" id="CM029054">
    <property type="protein sequence ID" value="KAG2538447.1"/>
    <property type="molecule type" value="Genomic_DNA"/>
</dbReference>
<accession>A0A8T0MMT4</accession>
<dbReference type="AlphaFoldDB" id="A0A8T0MMT4"/>
<evidence type="ECO:0000313" key="3">
    <source>
        <dbReference type="Proteomes" id="UP000823388"/>
    </source>
</evidence>
<gene>
    <name evidence="2" type="ORF">PVAP13_9NG380928</name>
</gene>
<comment type="caution">
    <text evidence="2">The sequence shown here is derived from an EMBL/GenBank/DDBJ whole genome shotgun (WGS) entry which is preliminary data.</text>
</comment>
<dbReference type="Proteomes" id="UP000823388">
    <property type="component" value="Chromosome 9N"/>
</dbReference>
<evidence type="ECO:0000313" key="2">
    <source>
        <dbReference type="EMBL" id="KAG2538447.1"/>
    </source>
</evidence>
<keyword evidence="3" id="KW-1185">Reference proteome</keyword>
<protein>
    <submittedName>
        <fullName evidence="2">Uncharacterized protein</fullName>
    </submittedName>
</protein>
<evidence type="ECO:0000256" key="1">
    <source>
        <dbReference type="SAM" id="Coils"/>
    </source>
</evidence>